<name>A0A8H7EMP8_9FUNG</name>
<keyword evidence="3" id="KW-1185">Reference proteome</keyword>
<comment type="caution">
    <text evidence="2">The sequence shown here is derived from an EMBL/GenBank/DDBJ whole genome shotgun (WGS) entry which is preliminary data.</text>
</comment>
<feature type="region of interest" description="Disordered" evidence="1">
    <location>
        <begin position="135"/>
        <end position="171"/>
    </location>
</feature>
<accession>A0A8H7EMP8</accession>
<evidence type="ECO:0000313" key="3">
    <source>
        <dbReference type="Proteomes" id="UP000605846"/>
    </source>
</evidence>
<feature type="region of interest" description="Disordered" evidence="1">
    <location>
        <begin position="1"/>
        <end position="58"/>
    </location>
</feature>
<dbReference type="OrthoDB" id="2384695at2759"/>
<protein>
    <submittedName>
        <fullName evidence="2">Uncharacterized protein</fullName>
    </submittedName>
</protein>
<gene>
    <name evidence="2" type="ORF">EC973_002164</name>
</gene>
<dbReference type="Proteomes" id="UP000605846">
    <property type="component" value="Unassembled WGS sequence"/>
</dbReference>
<feature type="compositionally biased region" description="Basic residues" evidence="1">
    <location>
        <begin position="143"/>
        <end position="160"/>
    </location>
</feature>
<proteinExistence type="predicted"/>
<organism evidence="2 3">
    <name type="scientific">Apophysomyces ossiformis</name>
    <dbReference type="NCBI Taxonomy" id="679940"/>
    <lineage>
        <taxon>Eukaryota</taxon>
        <taxon>Fungi</taxon>
        <taxon>Fungi incertae sedis</taxon>
        <taxon>Mucoromycota</taxon>
        <taxon>Mucoromycotina</taxon>
        <taxon>Mucoromycetes</taxon>
        <taxon>Mucorales</taxon>
        <taxon>Mucorineae</taxon>
        <taxon>Mucoraceae</taxon>
        <taxon>Apophysomyces</taxon>
    </lineage>
</organism>
<sequence>MTTSLSHPRNLSKRKSASQIQPPHEPAHKKRLAYRRSSQQASTSFSSTRFGPSSDTGLSSVASVNRLQDNLDFLLDEWTHIDIVLNSVRNAFPVQPLESSSEEHLDEVDRELSIAYDDLMAQVRHLDRSLRRLDTEMDSLRQTKSKLPKSVGRNRHHSSSRAKNPSPPMRK</sequence>
<dbReference type="AlphaFoldDB" id="A0A8H7EMP8"/>
<evidence type="ECO:0000256" key="1">
    <source>
        <dbReference type="SAM" id="MobiDB-lite"/>
    </source>
</evidence>
<dbReference type="EMBL" id="JABAYA010000159">
    <property type="protein sequence ID" value="KAF7723226.1"/>
    <property type="molecule type" value="Genomic_DNA"/>
</dbReference>
<feature type="compositionally biased region" description="Low complexity" evidence="1">
    <location>
        <begin position="36"/>
        <end position="50"/>
    </location>
</feature>
<evidence type="ECO:0000313" key="2">
    <source>
        <dbReference type="EMBL" id="KAF7723226.1"/>
    </source>
</evidence>
<reference evidence="2" key="1">
    <citation type="submission" date="2020-01" db="EMBL/GenBank/DDBJ databases">
        <title>Genome Sequencing of Three Apophysomyces-Like Fungal Strains Confirms a Novel Fungal Genus in the Mucoromycota with divergent Burkholderia-like Endosymbiotic Bacteria.</title>
        <authorList>
            <person name="Stajich J.E."/>
            <person name="Macias A.M."/>
            <person name="Carter-House D."/>
            <person name="Lovett B."/>
            <person name="Kasson L.R."/>
            <person name="Berry K."/>
            <person name="Grigoriev I."/>
            <person name="Chang Y."/>
            <person name="Spatafora J."/>
            <person name="Kasson M.T."/>
        </authorList>
    </citation>
    <scope>NUCLEOTIDE SEQUENCE</scope>
    <source>
        <strain evidence="2">NRRL A-21654</strain>
    </source>
</reference>